<evidence type="ECO:0000313" key="9">
    <source>
        <dbReference type="Proteomes" id="UP001415857"/>
    </source>
</evidence>
<dbReference type="InterPro" id="IPR044254">
    <property type="entry name" value="At4g02110-like"/>
</dbReference>
<dbReference type="Proteomes" id="UP001415857">
    <property type="component" value="Unassembled WGS sequence"/>
</dbReference>
<dbReference type="Pfam" id="PF12738">
    <property type="entry name" value="PTCB-BRCT"/>
    <property type="match status" value="1"/>
</dbReference>
<dbReference type="PANTHER" id="PTHR47181">
    <property type="entry name" value="BRCA1 C TERMINUS DOMAIN CONTAINING PROTEIN, EXPRESSED"/>
    <property type="match status" value="1"/>
</dbReference>
<evidence type="ECO:0000256" key="1">
    <source>
        <dbReference type="ARBA" id="ARBA00022723"/>
    </source>
</evidence>
<dbReference type="Gene3D" id="3.40.50.10190">
    <property type="entry name" value="BRCT domain"/>
    <property type="match status" value="4"/>
</dbReference>
<dbReference type="CDD" id="cd17711">
    <property type="entry name" value="BRCT_PAXIP1_rpt3"/>
    <property type="match status" value="1"/>
</dbReference>
<keyword evidence="1" id="KW-0479">Metal-binding</keyword>
<dbReference type="InterPro" id="IPR001965">
    <property type="entry name" value="Znf_PHD"/>
</dbReference>
<keyword evidence="2 4" id="KW-0863">Zinc-finger</keyword>
<feature type="compositionally biased region" description="Polar residues" evidence="5">
    <location>
        <begin position="326"/>
        <end position="339"/>
    </location>
</feature>
<feature type="region of interest" description="Disordered" evidence="5">
    <location>
        <begin position="846"/>
        <end position="870"/>
    </location>
</feature>
<evidence type="ECO:0008006" key="10">
    <source>
        <dbReference type="Google" id="ProtNLM"/>
    </source>
</evidence>
<feature type="compositionally biased region" description="Acidic residues" evidence="5">
    <location>
        <begin position="716"/>
        <end position="732"/>
    </location>
</feature>
<feature type="compositionally biased region" description="Polar residues" evidence="5">
    <location>
        <begin position="519"/>
        <end position="529"/>
    </location>
</feature>
<dbReference type="EMBL" id="JBBPBK010000007">
    <property type="protein sequence ID" value="KAK9282336.1"/>
    <property type="molecule type" value="Genomic_DNA"/>
</dbReference>
<feature type="compositionally biased region" description="Basic and acidic residues" evidence="5">
    <location>
        <begin position="855"/>
        <end position="867"/>
    </location>
</feature>
<dbReference type="SMART" id="SM00292">
    <property type="entry name" value="BRCT"/>
    <property type="match status" value="4"/>
</dbReference>
<evidence type="ECO:0000256" key="3">
    <source>
        <dbReference type="ARBA" id="ARBA00022833"/>
    </source>
</evidence>
<feature type="compositionally biased region" description="Basic residues" evidence="5">
    <location>
        <begin position="1266"/>
        <end position="1276"/>
    </location>
</feature>
<comment type="caution">
    <text evidence="8">The sequence shown here is derived from an EMBL/GenBank/DDBJ whole genome shotgun (WGS) entry which is preliminary data.</text>
</comment>
<protein>
    <recommendedName>
        <fullName evidence="10">BRCT domain-containing protein</fullName>
    </recommendedName>
</protein>
<feature type="region of interest" description="Disordered" evidence="5">
    <location>
        <begin position="1252"/>
        <end position="1276"/>
    </location>
</feature>
<name>A0AAP0RPV7_LIQFO</name>
<dbReference type="PROSITE" id="PS50172">
    <property type="entry name" value="BRCT"/>
    <property type="match status" value="3"/>
</dbReference>
<feature type="domain" description="PHD-type" evidence="6">
    <location>
        <begin position="1201"/>
        <end position="1257"/>
    </location>
</feature>
<dbReference type="CDD" id="cd17738">
    <property type="entry name" value="BRCT_TopBP1_rpt7"/>
    <property type="match status" value="1"/>
</dbReference>
<dbReference type="Pfam" id="PF00628">
    <property type="entry name" value="PHD"/>
    <property type="match status" value="1"/>
</dbReference>
<dbReference type="GO" id="GO:0008270">
    <property type="term" value="F:zinc ion binding"/>
    <property type="evidence" value="ECO:0007669"/>
    <property type="project" value="UniProtKB-KW"/>
</dbReference>
<dbReference type="SUPFAM" id="SSF52113">
    <property type="entry name" value="BRCT domain"/>
    <property type="match status" value="3"/>
</dbReference>
<reference evidence="8 9" key="1">
    <citation type="journal article" date="2024" name="Plant J.">
        <title>Genome sequences and population genomics reveal climatic adaptation and genomic divergence between two closely related sweetgum species.</title>
        <authorList>
            <person name="Xu W.Q."/>
            <person name="Ren C.Q."/>
            <person name="Zhang X.Y."/>
            <person name="Comes H.P."/>
            <person name="Liu X.H."/>
            <person name="Li Y.G."/>
            <person name="Kettle C.J."/>
            <person name="Jalonen R."/>
            <person name="Gaisberger H."/>
            <person name="Ma Y.Z."/>
            <person name="Qiu Y.X."/>
        </authorList>
    </citation>
    <scope>NUCLEOTIDE SEQUENCE [LARGE SCALE GENOMIC DNA]</scope>
    <source>
        <strain evidence="8">Hangzhou</strain>
    </source>
</reference>
<organism evidence="8 9">
    <name type="scientific">Liquidambar formosana</name>
    <name type="common">Formosan gum</name>
    <dbReference type="NCBI Taxonomy" id="63359"/>
    <lineage>
        <taxon>Eukaryota</taxon>
        <taxon>Viridiplantae</taxon>
        <taxon>Streptophyta</taxon>
        <taxon>Embryophyta</taxon>
        <taxon>Tracheophyta</taxon>
        <taxon>Spermatophyta</taxon>
        <taxon>Magnoliopsida</taxon>
        <taxon>eudicotyledons</taxon>
        <taxon>Gunneridae</taxon>
        <taxon>Pentapetalae</taxon>
        <taxon>Saxifragales</taxon>
        <taxon>Altingiaceae</taxon>
        <taxon>Liquidambar</taxon>
    </lineage>
</organism>
<feature type="compositionally biased region" description="Polar residues" evidence="5">
    <location>
        <begin position="662"/>
        <end position="671"/>
    </location>
</feature>
<dbReference type="InterPro" id="IPR001357">
    <property type="entry name" value="BRCT_dom"/>
</dbReference>
<evidence type="ECO:0000259" key="6">
    <source>
        <dbReference type="PROSITE" id="PS50016"/>
    </source>
</evidence>
<proteinExistence type="predicted"/>
<dbReference type="PANTHER" id="PTHR47181:SF2">
    <property type="entry name" value="BRCA1 C TERMINUS DOMAIN CONTAINING PROTEIN, EXPRESSED"/>
    <property type="match status" value="1"/>
</dbReference>
<feature type="region of interest" description="Disordered" evidence="5">
    <location>
        <begin position="421"/>
        <end position="449"/>
    </location>
</feature>
<evidence type="ECO:0000313" key="8">
    <source>
        <dbReference type="EMBL" id="KAK9282336.1"/>
    </source>
</evidence>
<evidence type="ECO:0000256" key="2">
    <source>
        <dbReference type="ARBA" id="ARBA00022771"/>
    </source>
</evidence>
<dbReference type="Gene3D" id="3.30.40.10">
    <property type="entry name" value="Zinc/RING finger domain, C3HC4 (zinc finger)"/>
    <property type="match status" value="1"/>
</dbReference>
<dbReference type="PROSITE" id="PS50016">
    <property type="entry name" value="ZF_PHD_2"/>
    <property type="match status" value="1"/>
</dbReference>
<sequence>MLETKQETFLGVRFVLLGFDPITQNKVRSKLVNGGGVDVGQYSQNCTHVIVDKLVYDDSVCVAARRDGKTLVTGLWVDHSFDIGVAVDATSVLYRPLKDLDGIPGAKSLIMCLTGYQRQDRDDIMTMVGLMGAQFSKPLVANKVTHLICYKFEGEKYELAKKMKKIKLINHRWLEDCLTAWELLPEANYNKSGFELEMEAEAKDSEEEPEESVTKQFRGRSMNLSPYSLQTGMPRARELPMPVGEVSKLPLDTTAINGPLNVVNDNDILLAAGKDSRSDPLSLHNVNMKHPEAFGCQNTGALGNSICGELSEPCERTPISTKVANDLASTSRSAKTSPHSEAAKLSALSYSRKNPRRSSLEGEISGKVSSPVAKLGEFKVSNRFDISPSKVEQAKDGIGSGCVKTPLKGTDLLHEEELTGMSPQKRKMDGSCASSKSQKMSHDSKPCISGSPMGINRIHGLEPTDLMNGPHEINNRLSLGNNRHPLDETASLYSVQNTPTNVLRTKSLGINKQSVTRDLSISKTMTSEVGQDGNAEEEAPQASFGKLEQSALSSKPDTLDLRMGISPIEIGERGVPQIQKQDVEVSPPNTKKLDNEKSHSPPNLDFLEGGNNNSLSKPLKKKTVAKRSLGSTVSKKSWASRPKLSASSTTYRKGPIHFKGTASPNDATICSTGGKETANSEKSSNPEKLEVALPTVHVESVMEVQTKMVLTSGNDNENEIESMDDETEAPEDKDEHEFEKAVDEKSDVVELAHKADVLMEEKSEGEQHLANNINADIDHAMASEEGKNGPEIGKATCGKMIEVGESTKTDAMSGKITKGKKRSFGKTKTKTFLDVVENKKSKECVDGEETQSKMSSEKREMEEERVPHSAGKTQCISVVVDKLENFMEVEKENNPIINKDKNISQNQQGDVGKSKQRAGKVAVKSNETVVKTKQKTGKIDADSTQVGGVQKRVKSEPLWFILSGHKLQRKEFQKIIRHLKGRFCRDSHHWSYQATHFIVPDPIRRTEKFFAAVASGRWVLKTDYLTASSQAGKFLAEEPYEWHKNGLSEDGAINLEAPRKWRLLRERTGHGAFYGMRIIIYGECIAPPLDTLKRVVKAGDGTILATSPPYTRFLNSGVDFAIVSPGMPRVDLWVQEFLRHEIPCIVADYLVEYVCKPGYSLERHVQYNTHAWADKTFANLLSRSKEIVEDLTPPDDHVSNDLPCQVCGSRDRGEVMLICGDESGSVGCGVVIHIDCCDPPLEEVPEEDWFCPKCSRSKSSSNSTKNTKKRTSSKSK</sequence>
<feature type="region of interest" description="Disordered" evidence="5">
    <location>
        <begin position="519"/>
        <end position="687"/>
    </location>
</feature>
<dbReference type="InterPro" id="IPR011011">
    <property type="entry name" value="Znf_FYVE_PHD"/>
</dbReference>
<keyword evidence="9" id="KW-1185">Reference proteome</keyword>
<feature type="region of interest" description="Disordered" evidence="5">
    <location>
        <begin position="326"/>
        <end position="366"/>
    </location>
</feature>
<accession>A0AAP0RPV7</accession>
<feature type="region of interest" description="Disordered" evidence="5">
    <location>
        <begin position="711"/>
        <end position="744"/>
    </location>
</feature>
<gene>
    <name evidence="8" type="ORF">L1049_005250</name>
</gene>
<dbReference type="SMART" id="SM00249">
    <property type="entry name" value="PHD"/>
    <property type="match status" value="1"/>
</dbReference>
<evidence type="ECO:0000256" key="4">
    <source>
        <dbReference type="PROSITE-ProRule" id="PRU00146"/>
    </source>
</evidence>
<dbReference type="InterPro" id="IPR019787">
    <property type="entry name" value="Znf_PHD-finger"/>
</dbReference>
<evidence type="ECO:0000259" key="7">
    <source>
        <dbReference type="PROSITE" id="PS50172"/>
    </source>
</evidence>
<feature type="compositionally biased region" description="Basic and acidic residues" evidence="5">
    <location>
        <begin position="733"/>
        <end position="744"/>
    </location>
</feature>
<feature type="domain" description="BRCT" evidence="7">
    <location>
        <begin position="960"/>
        <end position="1042"/>
    </location>
</feature>
<dbReference type="InterPro" id="IPR036420">
    <property type="entry name" value="BRCT_dom_sf"/>
</dbReference>
<dbReference type="InterPro" id="IPR013083">
    <property type="entry name" value="Znf_RING/FYVE/PHD"/>
</dbReference>
<dbReference type="AlphaFoldDB" id="A0AAP0RPV7"/>
<keyword evidence="3" id="KW-0862">Zinc</keyword>
<feature type="domain" description="BRCT" evidence="7">
    <location>
        <begin position="107"/>
        <end position="191"/>
    </location>
</feature>
<evidence type="ECO:0000256" key="5">
    <source>
        <dbReference type="SAM" id="MobiDB-lite"/>
    </source>
</evidence>
<feature type="region of interest" description="Disordered" evidence="5">
    <location>
        <begin position="900"/>
        <end position="926"/>
    </location>
</feature>
<dbReference type="Pfam" id="PF00533">
    <property type="entry name" value="BRCT"/>
    <property type="match status" value="1"/>
</dbReference>
<dbReference type="SUPFAM" id="SSF57903">
    <property type="entry name" value="FYVE/PHD zinc finger"/>
    <property type="match status" value="1"/>
</dbReference>
<feature type="domain" description="BRCT" evidence="7">
    <location>
        <begin position="4"/>
        <end position="94"/>
    </location>
</feature>